<accession>A0ABU4GRA8</accession>
<sequence length="44" mass="5032">MMQKAGLKNIKLIPKDNIKDIISSWVPNRIVEDFVASYIIEATK</sequence>
<comment type="caution">
    <text evidence="1">The sequence shown here is derived from an EMBL/GenBank/DDBJ whole genome shotgun (WGS) entry which is preliminary data.</text>
</comment>
<evidence type="ECO:0000313" key="2">
    <source>
        <dbReference type="Proteomes" id="UP001276854"/>
    </source>
</evidence>
<evidence type="ECO:0008006" key="3">
    <source>
        <dbReference type="Google" id="ProtNLM"/>
    </source>
</evidence>
<dbReference type="Proteomes" id="UP001276854">
    <property type="component" value="Unassembled WGS sequence"/>
</dbReference>
<reference evidence="1 2" key="1">
    <citation type="submission" date="2023-10" db="EMBL/GenBank/DDBJ databases">
        <title>A novel Glycoside Hydrolase 43-Like Enzyme from Clostrdium boliviensis is an Endo-xylanase, and a Candidate for Xylooligosaccharides Production from Different Xylan Substrates.</title>
        <authorList>
            <person name="Alvarez M.T."/>
            <person name="Rocabado-Villegas L.R."/>
            <person name="Salas-Veizaga D.M."/>
            <person name="Linares-Pasten J.A."/>
            <person name="Gudmundsdottir E.E."/>
            <person name="Hreggvidsson G.O."/>
            <person name="Adlercreutz P."/>
            <person name="Nordberg Karlsson E."/>
        </authorList>
    </citation>
    <scope>NUCLEOTIDE SEQUENCE [LARGE SCALE GENOMIC DNA]</scope>
    <source>
        <strain evidence="1 2">E-1</strain>
    </source>
</reference>
<gene>
    <name evidence="1" type="ORF">RZO55_21595</name>
</gene>
<evidence type="ECO:0000313" key="1">
    <source>
        <dbReference type="EMBL" id="MDW2800170.1"/>
    </source>
</evidence>
<dbReference type="RefSeq" id="WP_318066356.1">
    <property type="nucleotide sequence ID" value="NZ_JAWONS010000309.1"/>
</dbReference>
<organism evidence="1 2">
    <name type="scientific">Clostridium boliviensis</name>
    <dbReference type="NCBI Taxonomy" id="318465"/>
    <lineage>
        <taxon>Bacteria</taxon>
        <taxon>Bacillati</taxon>
        <taxon>Bacillota</taxon>
        <taxon>Clostridia</taxon>
        <taxon>Eubacteriales</taxon>
        <taxon>Clostridiaceae</taxon>
        <taxon>Clostridium</taxon>
    </lineage>
</organism>
<dbReference type="EMBL" id="JAWONS010000309">
    <property type="protein sequence ID" value="MDW2800170.1"/>
    <property type="molecule type" value="Genomic_DNA"/>
</dbReference>
<proteinExistence type="predicted"/>
<protein>
    <recommendedName>
        <fullName evidence="3">Lon proteolytic domain-containing protein</fullName>
    </recommendedName>
</protein>
<name>A0ABU4GRA8_9CLOT</name>
<keyword evidence="2" id="KW-1185">Reference proteome</keyword>